<evidence type="ECO:0000256" key="4">
    <source>
        <dbReference type="ARBA" id="ARBA00022989"/>
    </source>
</evidence>
<sequence length="118" mass="13185">MHSETTSNLDLHHNLLINSLHTNGPLSSWSKLLSPLPAKYEGSSSLSIFWQIPQYAFVGASEVFMYFFNAQTPNGLKSFGSTLCLLSISLRNYMSILLVSMVMNISTKESHARMDPRS</sequence>
<dbReference type="GO" id="GO:0022857">
    <property type="term" value="F:transmembrane transporter activity"/>
    <property type="evidence" value="ECO:0007669"/>
    <property type="project" value="InterPro"/>
</dbReference>
<dbReference type="GO" id="GO:0016020">
    <property type="term" value="C:membrane"/>
    <property type="evidence" value="ECO:0007669"/>
    <property type="project" value="UniProtKB-SubCell"/>
</dbReference>
<keyword evidence="5 6" id="KW-0472">Membrane</keyword>
<dbReference type="PANTHER" id="PTHR11654">
    <property type="entry name" value="OLIGOPEPTIDE TRANSPORTER-RELATED"/>
    <property type="match status" value="1"/>
</dbReference>
<dbReference type="InterPro" id="IPR000109">
    <property type="entry name" value="POT_fam"/>
</dbReference>
<evidence type="ECO:0000313" key="7">
    <source>
        <dbReference type="EMBL" id="KAK7834256.1"/>
    </source>
</evidence>
<comment type="subcellular location">
    <subcellularLocation>
        <location evidence="1">Membrane</location>
        <topology evidence="1">Multi-pass membrane protein</topology>
    </subcellularLocation>
</comment>
<proteinExistence type="inferred from homology"/>
<feature type="transmembrane region" description="Helical" evidence="6">
    <location>
        <begin position="88"/>
        <end position="107"/>
    </location>
</feature>
<comment type="similarity">
    <text evidence="2">Belongs to the major facilitator superfamily. Proton-dependent oligopeptide transporter (POT/PTR) (TC 2.A.17) family.</text>
</comment>
<keyword evidence="8" id="KW-1185">Reference proteome</keyword>
<evidence type="ECO:0000256" key="6">
    <source>
        <dbReference type="SAM" id="Phobius"/>
    </source>
</evidence>
<gene>
    <name evidence="7" type="primary">NPF7.3_2</name>
    <name evidence="7" type="ORF">CFP56_024784</name>
</gene>
<name>A0AAW0K6S4_QUESU</name>
<dbReference type="Gene3D" id="1.20.1250.20">
    <property type="entry name" value="MFS general substrate transporter like domains"/>
    <property type="match status" value="1"/>
</dbReference>
<protein>
    <submittedName>
        <fullName evidence="7">Protein nrt1/ ptr family 7.3</fullName>
    </submittedName>
</protein>
<dbReference type="Pfam" id="PF00854">
    <property type="entry name" value="PTR2"/>
    <property type="match status" value="1"/>
</dbReference>
<evidence type="ECO:0000256" key="5">
    <source>
        <dbReference type="ARBA" id="ARBA00023136"/>
    </source>
</evidence>
<evidence type="ECO:0000256" key="3">
    <source>
        <dbReference type="ARBA" id="ARBA00022692"/>
    </source>
</evidence>
<accession>A0AAW0K6S4</accession>
<comment type="caution">
    <text evidence="7">The sequence shown here is derived from an EMBL/GenBank/DDBJ whole genome shotgun (WGS) entry which is preliminary data.</text>
</comment>
<evidence type="ECO:0000256" key="1">
    <source>
        <dbReference type="ARBA" id="ARBA00004141"/>
    </source>
</evidence>
<dbReference type="AlphaFoldDB" id="A0AAW0K6S4"/>
<dbReference type="Proteomes" id="UP000237347">
    <property type="component" value="Unassembled WGS sequence"/>
</dbReference>
<reference evidence="7 8" key="1">
    <citation type="journal article" date="2018" name="Sci. Data">
        <title>The draft genome sequence of cork oak.</title>
        <authorList>
            <person name="Ramos A.M."/>
            <person name="Usie A."/>
            <person name="Barbosa P."/>
            <person name="Barros P.M."/>
            <person name="Capote T."/>
            <person name="Chaves I."/>
            <person name="Simoes F."/>
            <person name="Abreu I."/>
            <person name="Carrasquinho I."/>
            <person name="Faro C."/>
            <person name="Guimaraes J.B."/>
            <person name="Mendonca D."/>
            <person name="Nobrega F."/>
            <person name="Rodrigues L."/>
            <person name="Saibo N.J.M."/>
            <person name="Varela M.C."/>
            <person name="Egas C."/>
            <person name="Matos J."/>
            <person name="Miguel C.M."/>
            <person name="Oliveira M.M."/>
            <person name="Ricardo C.P."/>
            <person name="Goncalves S."/>
        </authorList>
    </citation>
    <scope>NUCLEOTIDE SEQUENCE [LARGE SCALE GENOMIC DNA]</scope>
    <source>
        <strain evidence="8">cv. HL8</strain>
    </source>
</reference>
<feature type="transmembrane region" description="Helical" evidence="6">
    <location>
        <begin position="48"/>
        <end position="68"/>
    </location>
</feature>
<evidence type="ECO:0000313" key="8">
    <source>
        <dbReference type="Proteomes" id="UP000237347"/>
    </source>
</evidence>
<evidence type="ECO:0000256" key="2">
    <source>
        <dbReference type="ARBA" id="ARBA00005982"/>
    </source>
</evidence>
<keyword evidence="4 6" id="KW-1133">Transmembrane helix</keyword>
<organism evidence="7 8">
    <name type="scientific">Quercus suber</name>
    <name type="common">Cork oak</name>
    <dbReference type="NCBI Taxonomy" id="58331"/>
    <lineage>
        <taxon>Eukaryota</taxon>
        <taxon>Viridiplantae</taxon>
        <taxon>Streptophyta</taxon>
        <taxon>Embryophyta</taxon>
        <taxon>Tracheophyta</taxon>
        <taxon>Spermatophyta</taxon>
        <taxon>Magnoliopsida</taxon>
        <taxon>eudicotyledons</taxon>
        <taxon>Gunneridae</taxon>
        <taxon>Pentapetalae</taxon>
        <taxon>rosids</taxon>
        <taxon>fabids</taxon>
        <taxon>Fagales</taxon>
        <taxon>Fagaceae</taxon>
        <taxon>Quercus</taxon>
    </lineage>
</organism>
<dbReference type="EMBL" id="PKMF04000389">
    <property type="protein sequence ID" value="KAK7834256.1"/>
    <property type="molecule type" value="Genomic_DNA"/>
</dbReference>
<keyword evidence="3 6" id="KW-0812">Transmembrane</keyword>
<dbReference type="InterPro" id="IPR036259">
    <property type="entry name" value="MFS_trans_sf"/>
</dbReference>